<keyword evidence="3 4" id="KW-0732">Signal</keyword>
<evidence type="ECO:0000313" key="6">
    <source>
        <dbReference type="EMBL" id="MBB4266664.1"/>
    </source>
</evidence>
<dbReference type="SUPFAM" id="SSF53850">
    <property type="entry name" value="Periplasmic binding protein-like II"/>
    <property type="match status" value="1"/>
</dbReference>
<comment type="subcellular location">
    <subcellularLocation>
        <location evidence="1">Periplasm</location>
    </subcellularLocation>
</comment>
<dbReference type="Gene3D" id="3.10.105.10">
    <property type="entry name" value="Dipeptide-binding Protein, Domain 3"/>
    <property type="match status" value="1"/>
</dbReference>
<dbReference type="RefSeq" id="WP_184045309.1">
    <property type="nucleotide sequence ID" value="NZ_JACIGK010000015.1"/>
</dbReference>
<organism evidence="6 7">
    <name type="scientific">Roseospira visakhapatnamensis</name>
    <dbReference type="NCBI Taxonomy" id="390880"/>
    <lineage>
        <taxon>Bacteria</taxon>
        <taxon>Pseudomonadati</taxon>
        <taxon>Pseudomonadota</taxon>
        <taxon>Alphaproteobacteria</taxon>
        <taxon>Rhodospirillales</taxon>
        <taxon>Rhodospirillaceae</taxon>
        <taxon>Roseospira</taxon>
    </lineage>
</organism>
<dbReference type="InterPro" id="IPR000914">
    <property type="entry name" value="SBP_5_dom"/>
</dbReference>
<dbReference type="EMBL" id="JACIGK010000015">
    <property type="protein sequence ID" value="MBB4266664.1"/>
    <property type="molecule type" value="Genomic_DNA"/>
</dbReference>
<dbReference type="GO" id="GO:0030288">
    <property type="term" value="C:outer membrane-bounded periplasmic space"/>
    <property type="evidence" value="ECO:0007669"/>
    <property type="project" value="UniProtKB-ARBA"/>
</dbReference>
<comment type="caution">
    <text evidence="6">The sequence shown here is derived from an EMBL/GenBank/DDBJ whole genome shotgun (WGS) entry which is preliminary data.</text>
</comment>
<dbReference type="CDD" id="cd08494">
    <property type="entry name" value="PBP2_NikA_DppA_OppA_like_6"/>
    <property type="match status" value="1"/>
</dbReference>
<dbReference type="AlphaFoldDB" id="A0A7W6RDQ0"/>
<dbReference type="InterPro" id="IPR039424">
    <property type="entry name" value="SBP_5"/>
</dbReference>
<dbReference type="GO" id="GO:0043190">
    <property type="term" value="C:ATP-binding cassette (ABC) transporter complex"/>
    <property type="evidence" value="ECO:0007669"/>
    <property type="project" value="InterPro"/>
</dbReference>
<dbReference type="InterPro" id="IPR030678">
    <property type="entry name" value="Peptide/Ni-bd"/>
</dbReference>
<feature type="signal peptide" evidence="4">
    <location>
        <begin position="1"/>
        <end position="30"/>
    </location>
</feature>
<feature type="domain" description="Solute-binding protein family 5" evidence="5">
    <location>
        <begin position="88"/>
        <end position="418"/>
    </location>
</feature>
<dbReference type="Proteomes" id="UP000554286">
    <property type="component" value="Unassembled WGS sequence"/>
</dbReference>
<evidence type="ECO:0000313" key="7">
    <source>
        <dbReference type="Proteomes" id="UP000554286"/>
    </source>
</evidence>
<dbReference type="GO" id="GO:0015833">
    <property type="term" value="P:peptide transport"/>
    <property type="evidence" value="ECO:0007669"/>
    <property type="project" value="TreeGrafter"/>
</dbReference>
<sequence>MSPTASRPTARNLGSALVALVVAAACTVTATLADPRPARAAPPDSIVLGMVLEPPHLDPTAGAAGAIDEVVYANVFEGLTRIAHDGTVLPGLAQRWDVSDDGLVYTFHLRRDVLFHDGTAFTADDAVFSLQRAIDTDSVNAQKGLFAAIDSAVALDGYTLIVALSHPQALLPFNLGWGDAVMVAPESADTNRTAPVGTGPFRFVRWVQGDRVELDAFPDYWGEAPALKAATVRFIPDPAAAVAGLMAGDVDAFPNMPAPESLPALEADPRFTVSVGTTEGETILAMNHRRPPLDDIRVRRAIAHAIDRRALIDGAMFGYGTPIGSHFAPHHPAAVDLTSLSAHDPERAKALLAEAGIAPGSLTLTLHLPPPSYARRGGEIIAAQLAEVGITAKVIPVEWAQWLDQVFRGHDYDLSIVSHTEPLDIDIYERGDDYYFGYENPDFEAVMADLRVTTDTAARAALYGRAQRLLAEDAVNGFLFQLPKTGVWDARLRGLWTNSPIQANDLTGVSWTE</sequence>
<keyword evidence="7" id="KW-1185">Reference proteome</keyword>
<dbReference type="PIRSF" id="PIRSF002741">
    <property type="entry name" value="MppA"/>
    <property type="match status" value="1"/>
</dbReference>
<dbReference type="PROSITE" id="PS51257">
    <property type="entry name" value="PROKAR_LIPOPROTEIN"/>
    <property type="match status" value="1"/>
</dbReference>
<accession>A0A7W6RDQ0</accession>
<reference evidence="6 7" key="1">
    <citation type="submission" date="2020-08" db="EMBL/GenBank/DDBJ databases">
        <title>Genome sequencing of Purple Non-Sulfur Bacteria from various extreme environments.</title>
        <authorList>
            <person name="Mayer M."/>
        </authorList>
    </citation>
    <scope>NUCLEOTIDE SEQUENCE [LARGE SCALE GENOMIC DNA]</scope>
    <source>
        <strain evidence="6 7">JA131</strain>
    </source>
</reference>
<dbReference type="GO" id="GO:1904680">
    <property type="term" value="F:peptide transmembrane transporter activity"/>
    <property type="evidence" value="ECO:0007669"/>
    <property type="project" value="TreeGrafter"/>
</dbReference>
<proteinExistence type="inferred from homology"/>
<evidence type="ECO:0000256" key="3">
    <source>
        <dbReference type="ARBA" id="ARBA00022729"/>
    </source>
</evidence>
<evidence type="ECO:0000259" key="5">
    <source>
        <dbReference type="Pfam" id="PF00496"/>
    </source>
</evidence>
<dbReference type="Gene3D" id="3.90.76.10">
    <property type="entry name" value="Dipeptide-binding Protein, Domain 1"/>
    <property type="match status" value="1"/>
</dbReference>
<dbReference type="PANTHER" id="PTHR30290">
    <property type="entry name" value="PERIPLASMIC BINDING COMPONENT OF ABC TRANSPORTER"/>
    <property type="match status" value="1"/>
</dbReference>
<evidence type="ECO:0000256" key="2">
    <source>
        <dbReference type="ARBA" id="ARBA00005695"/>
    </source>
</evidence>
<protein>
    <submittedName>
        <fullName evidence="6">Peptide/nickel transport system substrate-binding protein</fullName>
    </submittedName>
</protein>
<feature type="chain" id="PRO_5030646374" evidence="4">
    <location>
        <begin position="31"/>
        <end position="513"/>
    </location>
</feature>
<evidence type="ECO:0000256" key="1">
    <source>
        <dbReference type="ARBA" id="ARBA00004418"/>
    </source>
</evidence>
<comment type="similarity">
    <text evidence="2">Belongs to the bacterial solute-binding protein 5 family.</text>
</comment>
<dbReference type="Gene3D" id="3.40.190.10">
    <property type="entry name" value="Periplasmic binding protein-like II"/>
    <property type="match status" value="1"/>
</dbReference>
<name>A0A7W6RDQ0_9PROT</name>
<dbReference type="PANTHER" id="PTHR30290:SF38">
    <property type="entry name" value="D,D-DIPEPTIDE-BINDING PERIPLASMIC PROTEIN DDPA-RELATED"/>
    <property type="match status" value="1"/>
</dbReference>
<dbReference type="Pfam" id="PF00496">
    <property type="entry name" value="SBP_bac_5"/>
    <property type="match status" value="1"/>
</dbReference>
<evidence type="ECO:0000256" key="4">
    <source>
        <dbReference type="SAM" id="SignalP"/>
    </source>
</evidence>
<gene>
    <name evidence="6" type="ORF">GGD89_002296</name>
</gene>